<organism evidence="6 7">
    <name type="scientific">Candidatus Acidulodesulfobacterium ferriphilum</name>
    <dbReference type="NCBI Taxonomy" id="2597223"/>
    <lineage>
        <taxon>Bacteria</taxon>
        <taxon>Deltaproteobacteria</taxon>
        <taxon>Candidatus Acidulodesulfobacterales</taxon>
        <taxon>Candidatus Acidulodesulfobacterium</taxon>
    </lineage>
</organism>
<accession>A0A519BAV0</accession>
<keyword evidence="4" id="KW-0560">Oxidoreductase</keyword>
<dbReference type="NCBIfam" id="TIGR01409">
    <property type="entry name" value="TAT_signal_seq"/>
    <property type="match status" value="1"/>
</dbReference>
<dbReference type="Proteomes" id="UP000320813">
    <property type="component" value="Unassembled WGS sequence"/>
</dbReference>
<evidence type="ECO:0000256" key="2">
    <source>
        <dbReference type="ARBA" id="ARBA00022505"/>
    </source>
</evidence>
<dbReference type="PROSITE" id="PS51318">
    <property type="entry name" value="TAT"/>
    <property type="match status" value="1"/>
</dbReference>
<keyword evidence="1" id="KW-0411">Iron-sulfur</keyword>
<evidence type="ECO:0000256" key="3">
    <source>
        <dbReference type="ARBA" id="ARBA00022729"/>
    </source>
</evidence>
<reference evidence="6 7" key="1">
    <citation type="submission" date="2019-01" db="EMBL/GenBank/DDBJ databases">
        <title>Insights into ecological role of a new deltaproteobacterial order Candidatus Sinidesulfobacterales (Sva0485) by metagenomics and metatranscriptomics.</title>
        <authorList>
            <person name="Tan S."/>
            <person name="Liu J."/>
            <person name="Fang Y."/>
            <person name="Hedlund B.P."/>
            <person name="Lian Z.H."/>
            <person name="Huang L.Y."/>
            <person name="Li J.T."/>
            <person name="Huang L.N."/>
            <person name="Li W.J."/>
            <person name="Jiang H.C."/>
            <person name="Dong H.L."/>
            <person name="Shu W.S."/>
        </authorList>
    </citation>
    <scope>NUCLEOTIDE SEQUENCE [LARGE SCALE GENOMIC DNA]</scope>
    <source>
        <strain evidence="6">AP3</strain>
    </source>
</reference>
<proteinExistence type="predicted"/>
<dbReference type="EMBL" id="SGBD01000003">
    <property type="protein sequence ID" value="RZD14420.1"/>
    <property type="molecule type" value="Genomic_DNA"/>
</dbReference>
<dbReference type="Gene3D" id="3.40.228.10">
    <property type="entry name" value="Dimethylsulfoxide Reductase, domain 2"/>
    <property type="match status" value="1"/>
</dbReference>
<dbReference type="InterPro" id="IPR019546">
    <property type="entry name" value="TAT_signal_bac_arc"/>
</dbReference>
<feature type="domain" description="Molybdopterin oxidoreductase" evidence="5">
    <location>
        <begin position="231"/>
        <end position="363"/>
    </location>
</feature>
<dbReference type="InterPro" id="IPR006656">
    <property type="entry name" value="Mopterin_OxRdtase"/>
</dbReference>
<dbReference type="Pfam" id="PF00384">
    <property type="entry name" value="Molybdopterin"/>
    <property type="match status" value="1"/>
</dbReference>
<name>A0A519BAV0_9DELT</name>
<keyword evidence="1" id="KW-0408">Iron</keyword>
<keyword evidence="1" id="KW-0479">Metal-binding</keyword>
<dbReference type="AlphaFoldDB" id="A0A519BAV0"/>
<dbReference type="GO" id="GO:0051539">
    <property type="term" value="F:4 iron, 4 sulfur cluster binding"/>
    <property type="evidence" value="ECO:0007669"/>
    <property type="project" value="UniProtKB-KW"/>
</dbReference>
<keyword evidence="3" id="KW-0732">Signal</keyword>
<dbReference type="Gene3D" id="3.30.200.210">
    <property type="match status" value="1"/>
</dbReference>
<dbReference type="PANTHER" id="PTHR43742:SF9">
    <property type="entry name" value="TETRATHIONATE REDUCTASE SUBUNIT A"/>
    <property type="match status" value="1"/>
</dbReference>
<dbReference type="PANTHER" id="PTHR43742">
    <property type="entry name" value="TRIMETHYLAMINE-N-OXIDE REDUCTASE"/>
    <property type="match status" value="1"/>
</dbReference>
<dbReference type="InterPro" id="IPR006311">
    <property type="entry name" value="TAT_signal"/>
</dbReference>
<keyword evidence="1" id="KW-0004">4Fe-4S</keyword>
<evidence type="ECO:0000256" key="4">
    <source>
        <dbReference type="ARBA" id="ARBA00023002"/>
    </source>
</evidence>
<feature type="non-terminal residue" evidence="6">
    <location>
        <position position="500"/>
    </location>
</feature>
<protein>
    <submittedName>
        <fullName evidence="6">Twin-arginine translocation signal domain-containing protein</fullName>
    </submittedName>
</protein>
<evidence type="ECO:0000256" key="1">
    <source>
        <dbReference type="ARBA" id="ARBA00022485"/>
    </source>
</evidence>
<dbReference type="InterPro" id="IPR050612">
    <property type="entry name" value="Prok_Mopterin_Oxidored"/>
</dbReference>
<evidence type="ECO:0000313" key="6">
    <source>
        <dbReference type="EMBL" id="RZD14420.1"/>
    </source>
</evidence>
<sequence>MSMNRRDFLKYTTFGAAAVFTGAGLTQWAGGMFHYEGEYVFPGRTENWPKVDVKFTTCKQCHSDCAAMSRVFNGTLIKLDGSPYDIQTTQPSIPYSTPVNEAIAYVGTNFDTAKPFVDGAHSLCPRGQAGRQDAYDPYRIYMPLKRVGERGSKKFKTISYEQLISEVVNGGYLFKDIPGEEKRFVEGFKHLWNGGEGRFVPANPRYPDFGPKTNQYVSYWGRGEGGIANLMTRFANALGSVNALPHVSICELSHHVSTFRTFPGTNMLKPDLPNSEYLLVFGANYLEANFPMQTLARRSVAATSSGKLKIVVIDVRAGNQVAHADKYIPIAPGGDGALAMGMLRWIIENKRYDENFLSNLNHGSANSNGEPNFSNASYLIVADESDKDFARFLKSGSSFYAIDKFSRKPVLASASAKGELWPAGFLSLKPVNVNGVNCMTGMQMLWAELVKHTIDEYAKEAGLAPRVIPELASELKYDEPLLNVSIDRSKAQNMGITMQE</sequence>
<evidence type="ECO:0000259" key="5">
    <source>
        <dbReference type="Pfam" id="PF00384"/>
    </source>
</evidence>
<gene>
    <name evidence="6" type="ORF">EVJ47_07025</name>
</gene>
<keyword evidence="2" id="KW-0500">Molybdenum</keyword>
<evidence type="ECO:0000313" key="7">
    <source>
        <dbReference type="Proteomes" id="UP000320813"/>
    </source>
</evidence>
<dbReference type="GO" id="GO:0016491">
    <property type="term" value="F:oxidoreductase activity"/>
    <property type="evidence" value="ECO:0007669"/>
    <property type="project" value="UniProtKB-KW"/>
</dbReference>
<dbReference type="SUPFAM" id="SSF53706">
    <property type="entry name" value="Formate dehydrogenase/DMSO reductase, domains 1-3"/>
    <property type="match status" value="1"/>
</dbReference>
<comment type="caution">
    <text evidence="6">The sequence shown here is derived from an EMBL/GenBank/DDBJ whole genome shotgun (WGS) entry which is preliminary data.</text>
</comment>